<dbReference type="InterPro" id="IPR005162">
    <property type="entry name" value="Retrotrans_gag_dom"/>
</dbReference>
<reference evidence="3" key="1">
    <citation type="journal article" date="2014" name="Nat. Commun.">
        <title>The emerging biofuel crop Camelina sativa retains a highly undifferentiated hexaploid genome structure.</title>
        <authorList>
            <person name="Kagale S."/>
            <person name="Koh C."/>
            <person name="Nixon J."/>
            <person name="Bollina V."/>
            <person name="Clarke W.E."/>
            <person name="Tuteja R."/>
            <person name="Spillane C."/>
            <person name="Robinson S.J."/>
            <person name="Links M.G."/>
            <person name="Clarke C."/>
            <person name="Higgins E.E."/>
            <person name="Huebert T."/>
            <person name="Sharpe A.G."/>
            <person name="Parkin I.A."/>
        </authorList>
    </citation>
    <scope>NUCLEOTIDE SEQUENCE [LARGE SCALE GENOMIC DNA]</scope>
    <source>
        <strain evidence="3">cv. DH55</strain>
    </source>
</reference>
<feature type="domain" description="Retrotransposon gag" evidence="2">
    <location>
        <begin position="80"/>
        <end position="168"/>
    </location>
</feature>
<dbReference type="PANTHER" id="PTHR33223:SF10">
    <property type="entry name" value="AMINOTRANSFERASE-LIKE PLANT MOBILE DOMAIN-CONTAINING PROTEIN"/>
    <property type="match status" value="1"/>
</dbReference>
<feature type="region of interest" description="Disordered" evidence="1">
    <location>
        <begin position="208"/>
        <end position="263"/>
    </location>
</feature>
<dbReference type="Pfam" id="PF03732">
    <property type="entry name" value="Retrotrans_gag"/>
    <property type="match status" value="1"/>
</dbReference>
<reference evidence="4" key="2">
    <citation type="submission" date="2025-08" db="UniProtKB">
        <authorList>
            <consortium name="RefSeq"/>
        </authorList>
    </citation>
    <scope>IDENTIFICATION</scope>
    <source>
        <tissue evidence="4">Leaf</tissue>
    </source>
</reference>
<evidence type="ECO:0000256" key="1">
    <source>
        <dbReference type="SAM" id="MobiDB-lite"/>
    </source>
</evidence>
<dbReference type="PANTHER" id="PTHR33223">
    <property type="entry name" value="CCHC-TYPE DOMAIN-CONTAINING PROTEIN"/>
    <property type="match status" value="1"/>
</dbReference>
<protein>
    <submittedName>
        <fullName evidence="4">Uncharacterized protein LOC104772849</fullName>
    </submittedName>
</protein>
<gene>
    <name evidence="4" type="primary">LOC104772849</name>
</gene>
<name>A0ABM0Y578_CAMSA</name>
<accession>A0ABM0Y578</accession>
<dbReference type="GeneID" id="104772849"/>
<evidence type="ECO:0000313" key="3">
    <source>
        <dbReference type="Proteomes" id="UP000694864"/>
    </source>
</evidence>
<feature type="compositionally biased region" description="Polar residues" evidence="1">
    <location>
        <begin position="242"/>
        <end position="263"/>
    </location>
</feature>
<dbReference type="Proteomes" id="UP000694864">
    <property type="component" value="Chromosome 20"/>
</dbReference>
<sequence length="280" mass="31780">MNTLLHRAISTAPEIDRIVEVTRQSPFTQRITRAAVPNVKLKLPIYQGDKDPVQFMTSFMATMSKARFTDEQRDAGCCQLFVDSVSGPGLVWFMRLEPNSIDNFDQLSKAFLKNYRILIERGVTSLDLWEMAQERGEPIASFLNRFKEKLTKVNVPEDAAMAAFRKGLIPGSPLRKDLNIREPKDLDDALHRASRFALDEEEEAQIAAKTNDGQPSHPPKAKNRVEHHEPHKHHEPQDQKKASSTQSPRWTIKRSSPLTRRNSTAIFTCTQVIPHKSAST</sequence>
<organism evidence="3 4">
    <name type="scientific">Camelina sativa</name>
    <name type="common">False flax</name>
    <name type="synonym">Myagrum sativum</name>
    <dbReference type="NCBI Taxonomy" id="90675"/>
    <lineage>
        <taxon>Eukaryota</taxon>
        <taxon>Viridiplantae</taxon>
        <taxon>Streptophyta</taxon>
        <taxon>Embryophyta</taxon>
        <taxon>Tracheophyta</taxon>
        <taxon>Spermatophyta</taxon>
        <taxon>Magnoliopsida</taxon>
        <taxon>eudicotyledons</taxon>
        <taxon>Gunneridae</taxon>
        <taxon>Pentapetalae</taxon>
        <taxon>rosids</taxon>
        <taxon>malvids</taxon>
        <taxon>Brassicales</taxon>
        <taxon>Brassicaceae</taxon>
        <taxon>Camelineae</taxon>
        <taxon>Camelina</taxon>
    </lineage>
</organism>
<evidence type="ECO:0000313" key="4">
    <source>
        <dbReference type="RefSeq" id="XP_010495712.1"/>
    </source>
</evidence>
<dbReference type="RefSeq" id="XP_010495712.1">
    <property type="nucleotide sequence ID" value="XM_010497410.1"/>
</dbReference>
<proteinExistence type="predicted"/>
<keyword evidence="3" id="KW-1185">Reference proteome</keyword>
<evidence type="ECO:0000259" key="2">
    <source>
        <dbReference type="Pfam" id="PF03732"/>
    </source>
</evidence>